<dbReference type="RefSeq" id="WP_338530237.1">
    <property type="nucleotide sequence ID" value="NZ_CP030941.1"/>
</dbReference>
<proteinExistence type="predicted"/>
<reference evidence="2 3" key="1">
    <citation type="submission" date="2018-07" db="EMBL/GenBank/DDBJ databases">
        <title>Genome sequence of Nitratireductor thuwali#1536.</title>
        <authorList>
            <person name="Michoud G."/>
            <person name="Merlino G."/>
            <person name="Sefrji F.O."/>
            <person name="Daffonchio D."/>
        </authorList>
    </citation>
    <scope>NUCLEOTIDE SEQUENCE [LARGE SCALE GENOMIC DNA]</scope>
    <source>
        <strain evidence="3">Nit1536</strain>
    </source>
</reference>
<evidence type="ECO:0000259" key="1">
    <source>
        <dbReference type="Pfam" id="PF06568"/>
    </source>
</evidence>
<dbReference type="InterPro" id="IPR009506">
    <property type="entry name" value="YjiS-like"/>
</dbReference>
<gene>
    <name evidence="2" type="ORF">NTH_02435</name>
</gene>
<name>A0ABY5MIY1_9HYPH</name>
<dbReference type="Proteomes" id="UP001342418">
    <property type="component" value="Chromosome"/>
</dbReference>
<keyword evidence="3" id="KW-1185">Reference proteome</keyword>
<feature type="domain" description="YjiS-like" evidence="1">
    <location>
        <begin position="27"/>
        <end position="62"/>
    </location>
</feature>
<evidence type="ECO:0000313" key="2">
    <source>
        <dbReference type="EMBL" id="UUP17959.1"/>
    </source>
</evidence>
<evidence type="ECO:0000313" key="3">
    <source>
        <dbReference type="Proteomes" id="UP001342418"/>
    </source>
</evidence>
<dbReference type="Pfam" id="PF06568">
    <property type="entry name" value="YjiS-like"/>
    <property type="match status" value="1"/>
</dbReference>
<organism evidence="2 3">
    <name type="scientific">Nitratireductor thuwali</name>
    <dbReference type="NCBI Taxonomy" id="2267699"/>
    <lineage>
        <taxon>Bacteria</taxon>
        <taxon>Pseudomonadati</taxon>
        <taxon>Pseudomonadota</taxon>
        <taxon>Alphaproteobacteria</taxon>
        <taxon>Hyphomicrobiales</taxon>
        <taxon>Phyllobacteriaceae</taxon>
        <taxon>Nitratireductor</taxon>
    </lineage>
</organism>
<accession>A0ABY5MIY1</accession>
<dbReference type="EMBL" id="CP030941">
    <property type="protein sequence ID" value="UUP17959.1"/>
    <property type="molecule type" value="Genomic_DNA"/>
</dbReference>
<sequence length="76" mass="8888">MQHTARNRLSTLPARLWLTAIRLTRTFARTVAGMADRRRQRLHLAELDDRLLADIGLTRCDVKRECAKPFWRTSGR</sequence>
<protein>
    <recommendedName>
        <fullName evidence="1">YjiS-like domain-containing protein</fullName>
    </recommendedName>
</protein>